<evidence type="ECO:0000313" key="4">
    <source>
        <dbReference type="EMBL" id="CAK9082472.1"/>
    </source>
</evidence>
<comment type="caution">
    <text evidence="4">The sequence shown here is derived from an EMBL/GenBank/DDBJ whole genome shotgun (WGS) entry which is preliminary data.</text>
</comment>
<dbReference type="Proteomes" id="UP001642464">
    <property type="component" value="Unassembled WGS sequence"/>
</dbReference>
<dbReference type="PANTHER" id="PTHR19229:SF36">
    <property type="entry name" value="ATP-BINDING CASSETTE SUB-FAMILY A MEMBER 2"/>
    <property type="match status" value="1"/>
</dbReference>
<gene>
    <name evidence="4" type="ORF">SCF082_LOCUS39191</name>
</gene>
<dbReference type="PANTHER" id="PTHR19229">
    <property type="entry name" value="ATP-BINDING CASSETTE TRANSPORTER SUBFAMILY A ABCA"/>
    <property type="match status" value="1"/>
</dbReference>
<keyword evidence="2" id="KW-0677">Repeat</keyword>
<protein>
    <submittedName>
        <fullName evidence="4">ABC transporter A family member 1 (ABC transporter ABCA.1) (AtABCA1) (ABC one homolog protein 1) (AtAOH1)</fullName>
    </submittedName>
</protein>
<dbReference type="PROSITE" id="PS50893">
    <property type="entry name" value="ABC_TRANSPORTER_2"/>
    <property type="match status" value="1"/>
</dbReference>
<dbReference type="InterPro" id="IPR003439">
    <property type="entry name" value="ABC_transporter-like_ATP-bd"/>
</dbReference>
<evidence type="ECO:0000256" key="1">
    <source>
        <dbReference type="ARBA" id="ARBA00022448"/>
    </source>
</evidence>
<keyword evidence="5" id="KW-1185">Reference proteome</keyword>
<dbReference type="EMBL" id="CAXAMM010038962">
    <property type="protein sequence ID" value="CAK9082472.1"/>
    <property type="molecule type" value="Genomic_DNA"/>
</dbReference>
<evidence type="ECO:0000259" key="3">
    <source>
        <dbReference type="PROSITE" id="PS50893"/>
    </source>
</evidence>
<evidence type="ECO:0000313" key="5">
    <source>
        <dbReference type="Proteomes" id="UP001642464"/>
    </source>
</evidence>
<dbReference type="SUPFAM" id="SSF52540">
    <property type="entry name" value="P-loop containing nucleoside triphosphate hydrolases"/>
    <property type="match status" value="1"/>
</dbReference>
<proteinExistence type="predicted"/>
<dbReference type="Gene3D" id="3.40.50.300">
    <property type="entry name" value="P-loop containing nucleotide triphosphate hydrolases"/>
    <property type="match status" value="1"/>
</dbReference>
<name>A0ABP0Q3Y7_9DINO</name>
<feature type="domain" description="ABC transporter" evidence="3">
    <location>
        <begin position="208"/>
        <end position="479"/>
    </location>
</feature>
<organism evidence="4 5">
    <name type="scientific">Durusdinium trenchii</name>
    <dbReference type="NCBI Taxonomy" id="1381693"/>
    <lineage>
        <taxon>Eukaryota</taxon>
        <taxon>Sar</taxon>
        <taxon>Alveolata</taxon>
        <taxon>Dinophyceae</taxon>
        <taxon>Suessiales</taxon>
        <taxon>Symbiodiniaceae</taxon>
        <taxon>Durusdinium</taxon>
    </lineage>
</organism>
<dbReference type="Pfam" id="PF00005">
    <property type="entry name" value="ABC_tran"/>
    <property type="match status" value="1"/>
</dbReference>
<dbReference type="InterPro" id="IPR026082">
    <property type="entry name" value="ABCA"/>
</dbReference>
<keyword evidence="1" id="KW-0813">Transport</keyword>
<dbReference type="InterPro" id="IPR027417">
    <property type="entry name" value="P-loop_NTPase"/>
</dbReference>
<reference evidence="4 5" key="1">
    <citation type="submission" date="2024-02" db="EMBL/GenBank/DDBJ databases">
        <authorList>
            <person name="Chen Y."/>
            <person name="Shah S."/>
            <person name="Dougan E. K."/>
            <person name="Thang M."/>
            <person name="Chan C."/>
        </authorList>
    </citation>
    <scope>NUCLEOTIDE SEQUENCE [LARGE SCALE GENOMIC DNA]</scope>
</reference>
<sequence length="533" mass="57242">MKLMGLKDFARYLAELLQARHALIGKSTPSGLQLSVGLKVGVFTRSDPLLLAVFMSLVGLSFGSAALCASALFESAKGASLALMVGMFGVSRLPLEQVFGLLLPPVALVRGLMQLIDLELAGPGLHWSNLWHSQSSSSCMGTMMVAQALVVPCFLLLRRYLEQVVQHGYGSRAGTVAPNEGAAASPVVTRRRAEGKIAEETLPVACTVEVQNVRKEFVIGGRRANRRIVAVKRLDLGLAEGEILALLGHNGAGKSTTVGMLTGVLQPTEGRVTIHGFDVAQHPEEARRFLGVCPQHEDYQRGAGETMEGSEEKGKRKENRAHFHFLLHAPRVSGSVKNALAPSERGDCAPDKEQRPQAALKLASQPATLKTERIAARKLMAGAIMPEVLKRYQPGRLTEKSLMLKNLTVHTAGTSAKDGGIWGSIVKRGRTLIGYVISLVVEVRYHEGCGVLLASGATSILRARLLFGATLCYDRASSEDNFADLAKCRRGCPGYGSPEWLKARLGSGYALTLSATQVRDLLSSLGPCGDMDW</sequence>
<accession>A0ABP0Q3Y7</accession>
<evidence type="ECO:0000256" key="2">
    <source>
        <dbReference type="ARBA" id="ARBA00022737"/>
    </source>
</evidence>